<gene>
    <name evidence="9" type="ordered locus">Mahau_2748</name>
</gene>
<dbReference type="PROSITE" id="PS50928">
    <property type="entry name" value="ABC_TM1"/>
    <property type="match status" value="1"/>
</dbReference>
<feature type="transmembrane region" description="Helical" evidence="7">
    <location>
        <begin position="109"/>
        <end position="129"/>
    </location>
</feature>
<evidence type="ECO:0000256" key="1">
    <source>
        <dbReference type="ARBA" id="ARBA00004651"/>
    </source>
</evidence>
<dbReference type="CDD" id="cd06261">
    <property type="entry name" value="TM_PBP2"/>
    <property type="match status" value="1"/>
</dbReference>
<dbReference type="InterPro" id="IPR000515">
    <property type="entry name" value="MetI-like"/>
</dbReference>
<comment type="similarity">
    <text evidence="7">Belongs to the binding-protein-dependent transport system permease family.</text>
</comment>
<dbReference type="PANTHER" id="PTHR43744">
    <property type="entry name" value="ABC TRANSPORTER PERMEASE PROTEIN MG189-RELATED-RELATED"/>
    <property type="match status" value="1"/>
</dbReference>
<keyword evidence="10" id="KW-1185">Reference proteome</keyword>
<feature type="transmembrane region" description="Helical" evidence="7">
    <location>
        <begin position="78"/>
        <end position="97"/>
    </location>
</feature>
<dbReference type="RefSeq" id="WP_013782306.1">
    <property type="nucleotide sequence ID" value="NC_015520.1"/>
</dbReference>
<dbReference type="OrthoDB" id="157184at2"/>
<feature type="transmembrane region" description="Helical" evidence="7">
    <location>
        <begin position="13"/>
        <end position="38"/>
    </location>
</feature>
<dbReference type="STRING" id="697281.Mahau_2748"/>
<accession>F3ZZA1</accession>
<evidence type="ECO:0000259" key="8">
    <source>
        <dbReference type="PROSITE" id="PS50928"/>
    </source>
</evidence>
<evidence type="ECO:0000256" key="4">
    <source>
        <dbReference type="ARBA" id="ARBA00022692"/>
    </source>
</evidence>
<dbReference type="Pfam" id="PF00528">
    <property type="entry name" value="BPD_transp_1"/>
    <property type="match status" value="1"/>
</dbReference>
<evidence type="ECO:0000256" key="3">
    <source>
        <dbReference type="ARBA" id="ARBA00022475"/>
    </source>
</evidence>
<evidence type="ECO:0000256" key="6">
    <source>
        <dbReference type="ARBA" id="ARBA00023136"/>
    </source>
</evidence>
<keyword evidence="6 7" id="KW-0472">Membrane</keyword>
<keyword evidence="2 7" id="KW-0813">Transport</keyword>
<evidence type="ECO:0000256" key="7">
    <source>
        <dbReference type="RuleBase" id="RU363032"/>
    </source>
</evidence>
<dbReference type="Gene3D" id="1.10.3720.10">
    <property type="entry name" value="MetI-like"/>
    <property type="match status" value="1"/>
</dbReference>
<dbReference type="InterPro" id="IPR035906">
    <property type="entry name" value="MetI-like_sf"/>
</dbReference>
<dbReference type="AlphaFoldDB" id="F3ZZA1"/>
<feature type="transmembrane region" description="Helical" evidence="7">
    <location>
        <begin position="182"/>
        <end position="204"/>
    </location>
</feature>
<evidence type="ECO:0000313" key="10">
    <source>
        <dbReference type="Proteomes" id="UP000008457"/>
    </source>
</evidence>
<evidence type="ECO:0000256" key="5">
    <source>
        <dbReference type="ARBA" id="ARBA00022989"/>
    </source>
</evidence>
<keyword evidence="5 7" id="KW-1133">Transmembrane helix</keyword>
<feature type="domain" description="ABC transmembrane type-1" evidence="8">
    <location>
        <begin position="74"/>
        <end position="276"/>
    </location>
</feature>
<dbReference type="EMBL" id="CP002360">
    <property type="protein sequence ID" value="AEE97883.1"/>
    <property type="molecule type" value="Genomic_DNA"/>
</dbReference>
<evidence type="ECO:0000256" key="2">
    <source>
        <dbReference type="ARBA" id="ARBA00022448"/>
    </source>
</evidence>
<feature type="transmembrane region" description="Helical" evidence="7">
    <location>
        <begin position="257"/>
        <end position="276"/>
    </location>
</feature>
<dbReference type="Proteomes" id="UP000008457">
    <property type="component" value="Chromosome"/>
</dbReference>
<keyword evidence="4 7" id="KW-0812">Transmembrane</keyword>
<dbReference type="PANTHER" id="PTHR43744:SF9">
    <property type="entry name" value="POLYGALACTURONAN_RHAMNOGALACTURONAN TRANSPORT SYSTEM PERMEASE PROTEIN YTCP"/>
    <property type="match status" value="1"/>
</dbReference>
<dbReference type="KEGG" id="mas:Mahau_2748"/>
<dbReference type="SUPFAM" id="SSF161098">
    <property type="entry name" value="MetI-like"/>
    <property type="match status" value="1"/>
</dbReference>
<sequence>MNKKVNGEKIFEIVNYSILTILCVITLYPFIHITAIAFSTQAEAMRPGLHLWPREIDTSSFEKIFSSDDIWNAYYNTLHRTIIGTVLSVFTTGMGAYALSKKYLPLRKFFMGAILFTMYFSGGTVPNYLLMRGLGLLNNRWSMILPSLVWGFNLIIMRNFFQSIPESIEESARIDGASDWLIFIRIVVPLSMPVIATVALWMAVYHWNAYFDNLMYINDNNKYVLQRMIRNLIIESNIYYSELTVLQETSNVWPESLKSATILISTIPILVVYPFAQKYFVKGVMVGAVKG</sequence>
<keyword evidence="3" id="KW-1003">Cell membrane</keyword>
<protein>
    <submittedName>
        <fullName evidence="9">Binding-protein-dependent transport systems inner membrane component</fullName>
    </submittedName>
</protein>
<proteinExistence type="inferred from homology"/>
<reference evidence="9 10" key="2">
    <citation type="journal article" date="2011" name="Stand. Genomic Sci.">
        <title>Complete genome sequence of Mahella australiensis type strain (50-1 BON).</title>
        <authorList>
            <person name="Sikorski J."/>
            <person name="Teshima H."/>
            <person name="Nolan M."/>
            <person name="Lucas S."/>
            <person name="Hammon N."/>
            <person name="Deshpande S."/>
            <person name="Cheng J.F."/>
            <person name="Pitluck S."/>
            <person name="Liolios K."/>
            <person name="Pagani I."/>
            <person name="Ivanova N."/>
            <person name="Huntemann M."/>
            <person name="Mavromatis K."/>
            <person name="Ovchinikova G."/>
            <person name="Pati A."/>
            <person name="Tapia R."/>
            <person name="Han C."/>
            <person name="Goodwin L."/>
            <person name="Chen A."/>
            <person name="Palaniappan K."/>
            <person name="Land M."/>
            <person name="Hauser L."/>
            <person name="Ngatchou-Djao O.D."/>
            <person name="Rohde M."/>
            <person name="Pukall R."/>
            <person name="Spring S."/>
            <person name="Abt B."/>
            <person name="Goker M."/>
            <person name="Detter J.C."/>
            <person name="Woyke T."/>
            <person name="Bristow J."/>
            <person name="Markowitz V."/>
            <person name="Hugenholtz P."/>
            <person name="Eisen J.A."/>
            <person name="Kyrpides N.C."/>
            <person name="Klenk H.P."/>
            <person name="Lapidus A."/>
        </authorList>
    </citation>
    <scope>NUCLEOTIDE SEQUENCE [LARGE SCALE GENOMIC DNA]</scope>
    <source>
        <strain evidence="10">DSM 15567 / CIP 107919 / 50-1 BON</strain>
    </source>
</reference>
<name>F3ZZA1_MAHA5</name>
<feature type="transmembrane region" description="Helical" evidence="7">
    <location>
        <begin position="141"/>
        <end position="161"/>
    </location>
</feature>
<reference evidence="10" key="1">
    <citation type="submission" date="2010-11" db="EMBL/GenBank/DDBJ databases">
        <title>The complete genome of Mahella australiensis DSM 15567.</title>
        <authorList>
            <consortium name="US DOE Joint Genome Institute (JGI-PGF)"/>
            <person name="Lucas S."/>
            <person name="Copeland A."/>
            <person name="Lapidus A."/>
            <person name="Bruce D."/>
            <person name="Goodwin L."/>
            <person name="Pitluck S."/>
            <person name="Kyrpides N."/>
            <person name="Mavromatis K."/>
            <person name="Pagani I."/>
            <person name="Ivanova N."/>
            <person name="Teshima H."/>
            <person name="Brettin T."/>
            <person name="Detter J.C."/>
            <person name="Han C."/>
            <person name="Tapia R."/>
            <person name="Land M."/>
            <person name="Hauser L."/>
            <person name="Markowitz V."/>
            <person name="Cheng J.-F."/>
            <person name="Hugenholtz P."/>
            <person name="Woyke T."/>
            <person name="Wu D."/>
            <person name="Spring S."/>
            <person name="Pukall R."/>
            <person name="Steenblock K."/>
            <person name="Schneider S."/>
            <person name="Klenk H.-P."/>
            <person name="Eisen J.A."/>
        </authorList>
    </citation>
    <scope>NUCLEOTIDE SEQUENCE [LARGE SCALE GENOMIC DNA]</scope>
    <source>
        <strain evidence="10">DSM 15567 / CIP 107919 / 50-1 BON</strain>
    </source>
</reference>
<evidence type="ECO:0000313" key="9">
    <source>
        <dbReference type="EMBL" id="AEE97883.1"/>
    </source>
</evidence>
<dbReference type="HOGENOM" id="CLU_016047_1_0_9"/>
<organism evidence="9 10">
    <name type="scientific">Mahella australiensis (strain DSM 15567 / CIP 107919 / 50-1 BON)</name>
    <dbReference type="NCBI Taxonomy" id="697281"/>
    <lineage>
        <taxon>Bacteria</taxon>
        <taxon>Bacillati</taxon>
        <taxon>Bacillota</taxon>
        <taxon>Clostridia</taxon>
        <taxon>Thermoanaerobacterales</taxon>
        <taxon>Thermoanaerobacterales Family IV. Incertae Sedis</taxon>
        <taxon>Mahella</taxon>
    </lineage>
</organism>
<comment type="subcellular location">
    <subcellularLocation>
        <location evidence="1 7">Cell membrane</location>
        <topology evidence="1 7">Multi-pass membrane protein</topology>
    </subcellularLocation>
</comment>
<dbReference type="GO" id="GO:0055085">
    <property type="term" value="P:transmembrane transport"/>
    <property type="evidence" value="ECO:0007669"/>
    <property type="project" value="InterPro"/>
</dbReference>
<dbReference type="eggNOG" id="COG0395">
    <property type="taxonomic scope" value="Bacteria"/>
</dbReference>
<dbReference type="GO" id="GO:0005886">
    <property type="term" value="C:plasma membrane"/>
    <property type="evidence" value="ECO:0007669"/>
    <property type="project" value="UniProtKB-SubCell"/>
</dbReference>